<comment type="caution">
    <text evidence="2">The sequence shown here is derived from an EMBL/GenBank/DDBJ whole genome shotgun (WGS) entry which is preliminary data.</text>
</comment>
<accession>A0A537M0H0</accession>
<sequence>MAGDCRLRRVIVAVPAPLVSIIVPAFNAERFVARALRSALGQAYPNLEIIVIDDGSTDRTAEIVRSCSDPRIRLVVQANRGQAAARNHGIRLSAGKYVTFLDADDAYLPAKVERQVAFLEATPGFQGAFCDAAHFYSRDPRTLLGRRRGRGSGDFFRDLLHGSMINPNTLMLAGDLVRNGFLFREDRYYPEEWELCLRLARAGVRVGHQDEALVVVELREDSNTAMEIQWRLKRHTLEMFERLFAGMPEDERRARHAKAVLRSCRRKLAFACLVARDPAGSIAVTAEMIPRPLGTILRGVLRVVPPAPVRAIGGRAWRLRQRLGFYRIETPAVVQAWARVLGDGAGG</sequence>
<dbReference type="InterPro" id="IPR001173">
    <property type="entry name" value="Glyco_trans_2-like"/>
</dbReference>
<protein>
    <submittedName>
        <fullName evidence="2">Glycosyltransferase family 2 protein</fullName>
    </submittedName>
</protein>
<dbReference type="CDD" id="cd00761">
    <property type="entry name" value="Glyco_tranf_GTA_type"/>
    <property type="match status" value="1"/>
</dbReference>
<evidence type="ECO:0000313" key="2">
    <source>
        <dbReference type="EMBL" id="TMJ13781.1"/>
    </source>
</evidence>
<dbReference type="PANTHER" id="PTHR43685:SF2">
    <property type="entry name" value="GLYCOSYLTRANSFERASE 2-LIKE DOMAIN-CONTAINING PROTEIN"/>
    <property type="match status" value="1"/>
</dbReference>
<reference evidence="2 3" key="1">
    <citation type="journal article" date="2019" name="Nat. Microbiol.">
        <title>Mediterranean grassland soil C-N compound turnover is dependent on rainfall and depth, and is mediated by genomically divergent microorganisms.</title>
        <authorList>
            <person name="Diamond S."/>
            <person name="Andeer P.F."/>
            <person name="Li Z."/>
            <person name="Crits-Christoph A."/>
            <person name="Burstein D."/>
            <person name="Anantharaman K."/>
            <person name="Lane K.R."/>
            <person name="Thomas B.C."/>
            <person name="Pan C."/>
            <person name="Northen T.R."/>
            <person name="Banfield J.F."/>
        </authorList>
    </citation>
    <scope>NUCLEOTIDE SEQUENCE [LARGE SCALE GENOMIC DNA]</scope>
    <source>
        <strain evidence="2">NP_5</strain>
    </source>
</reference>
<dbReference type="EMBL" id="VBAM01000145">
    <property type="protein sequence ID" value="TMJ13781.1"/>
    <property type="molecule type" value="Genomic_DNA"/>
</dbReference>
<dbReference type="Pfam" id="PF00535">
    <property type="entry name" value="Glycos_transf_2"/>
    <property type="match status" value="1"/>
</dbReference>
<name>A0A537M0H0_9BACT</name>
<evidence type="ECO:0000259" key="1">
    <source>
        <dbReference type="Pfam" id="PF00535"/>
    </source>
</evidence>
<evidence type="ECO:0000313" key="3">
    <source>
        <dbReference type="Proteomes" id="UP000320393"/>
    </source>
</evidence>
<organism evidence="2 3">
    <name type="scientific">Candidatus Segetimicrobium genomatis</name>
    <dbReference type="NCBI Taxonomy" id="2569760"/>
    <lineage>
        <taxon>Bacteria</taxon>
        <taxon>Bacillati</taxon>
        <taxon>Candidatus Sysuimicrobiota</taxon>
        <taxon>Candidatus Sysuimicrobiia</taxon>
        <taxon>Candidatus Sysuimicrobiales</taxon>
        <taxon>Candidatus Segetimicrobiaceae</taxon>
        <taxon>Candidatus Segetimicrobium</taxon>
    </lineage>
</organism>
<dbReference type="Proteomes" id="UP000320393">
    <property type="component" value="Unassembled WGS sequence"/>
</dbReference>
<keyword evidence="2" id="KW-0808">Transferase</keyword>
<dbReference type="InterPro" id="IPR050834">
    <property type="entry name" value="Glycosyltransf_2"/>
</dbReference>
<dbReference type="PANTHER" id="PTHR43685">
    <property type="entry name" value="GLYCOSYLTRANSFERASE"/>
    <property type="match status" value="1"/>
</dbReference>
<dbReference type="Gene3D" id="3.90.550.10">
    <property type="entry name" value="Spore Coat Polysaccharide Biosynthesis Protein SpsA, Chain A"/>
    <property type="match status" value="1"/>
</dbReference>
<dbReference type="SUPFAM" id="SSF53448">
    <property type="entry name" value="Nucleotide-diphospho-sugar transferases"/>
    <property type="match status" value="1"/>
</dbReference>
<proteinExistence type="predicted"/>
<gene>
    <name evidence="2" type="ORF">E6H02_04640</name>
</gene>
<feature type="domain" description="Glycosyltransferase 2-like" evidence="1">
    <location>
        <begin position="20"/>
        <end position="123"/>
    </location>
</feature>
<dbReference type="AlphaFoldDB" id="A0A537M0H0"/>
<dbReference type="GO" id="GO:0016740">
    <property type="term" value="F:transferase activity"/>
    <property type="evidence" value="ECO:0007669"/>
    <property type="project" value="UniProtKB-KW"/>
</dbReference>
<dbReference type="InterPro" id="IPR029044">
    <property type="entry name" value="Nucleotide-diphossugar_trans"/>
</dbReference>